<protein>
    <recommendedName>
        <fullName evidence="3">Salivary lipocalin</fullName>
    </recommendedName>
</protein>
<feature type="non-terminal residue" evidence="2">
    <location>
        <position position="1"/>
    </location>
</feature>
<evidence type="ECO:0008006" key="3">
    <source>
        <dbReference type="Google" id="ProtNLM"/>
    </source>
</evidence>
<dbReference type="EMBL" id="GEBQ01005973">
    <property type="protein sequence ID" value="JAT34004.1"/>
    <property type="molecule type" value="Transcribed_RNA"/>
</dbReference>
<gene>
    <name evidence="2" type="ORF">g.54475</name>
</gene>
<reference evidence="2" key="1">
    <citation type="submission" date="2015-11" db="EMBL/GenBank/DDBJ databases">
        <title>De novo transcriptome assembly of four potential Pierce s Disease insect vectors from Arizona vineyards.</title>
        <authorList>
            <person name="Tassone E.E."/>
        </authorList>
    </citation>
    <scope>NUCLEOTIDE SEQUENCE</scope>
</reference>
<accession>A0A1B6MDN7</accession>
<organism evidence="2">
    <name type="scientific">Graphocephala atropunctata</name>
    <dbReference type="NCBI Taxonomy" id="36148"/>
    <lineage>
        <taxon>Eukaryota</taxon>
        <taxon>Metazoa</taxon>
        <taxon>Ecdysozoa</taxon>
        <taxon>Arthropoda</taxon>
        <taxon>Hexapoda</taxon>
        <taxon>Insecta</taxon>
        <taxon>Pterygota</taxon>
        <taxon>Neoptera</taxon>
        <taxon>Paraneoptera</taxon>
        <taxon>Hemiptera</taxon>
        <taxon>Auchenorrhyncha</taxon>
        <taxon>Membracoidea</taxon>
        <taxon>Cicadellidae</taxon>
        <taxon>Cicadellinae</taxon>
        <taxon>Cicadellini</taxon>
        <taxon>Graphocephala</taxon>
    </lineage>
</organism>
<feature type="region of interest" description="Disordered" evidence="1">
    <location>
        <begin position="214"/>
        <end position="235"/>
    </location>
</feature>
<proteinExistence type="predicted"/>
<sequence>KVLVLLAVILSVKGQSSNPPFLPTYARCREVKTVDVDMRTWPGKRYSNVITNGSDITCNYAKRFLTYSGEETLLATTFSHYNDGVTTNVTNAGSYVKKGVYKFSLNIFGEDKAPVTFIVFFMYYNSKTTLSCQTVCTDDPRIQNNEGDRNGFIHCMSRHPCARKEDAQLIRTIAERGNFDLDKLAIPENPCCPNYPSETRGVQCHKYTSEEYFSGTSSIHPKPRTGMYPKGPRKH</sequence>
<evidence type="ECO:0000313" key="2">
    <source>
        <dbReference type="EMBL" id="JAT34004.1"/>
    </source>
</evidence>
<name>A0A1B6MDN7_9HEMI</name>
<evidence type="ECO:0000256" key="1">
    <source>
        <dbReference type="SAM" id="MobiDB-lite"/>
    </source>
</evidence>
<dbReference type="AlphaFoldDB" id="A0A1B6MDN7"/>